<feature type="transmembrane region" description="Helical" evidence="1">
    <location>
        <begin position="45"/>
        <end position="67"/>
    </location>
</feature>
<evidence type="ECO:0000313" key="3">
    <source>
        <dbReference type="Proteomes" id="UP000267821"/>
    </source>
</evidence>
<keyword evidence="1" id="KW-0812">Transmembrane</keyword>
<dbReference type="InParanoid" id="A0A3N4M1I2"/>
<proteinExistence type="predicted"/>
<accession>A0A3N4M1I2</accession>
<reference evidence="2 3" key="1">
    <citation type="journal article" date="2018" name="Nat. Ecol. Evol.">
        <title>Pezizomycetes genomes reveal the molecular basis of ectomycorrhizal truffle lifestyle.</title>
        <authorList>
            <person name="Murat C."/>
            <person name="Payen T."/>
            <person name="Noel B."/>
            <person name="Kuo A."/>
            <person name="Morin E."/>
            <person name="Chen J."/>
            <person name="Kohler A."/>
            <person name="Krizsan K."/>
            <person name="Balestrini R."/>
            <person name="Da Silva C."/>
            <person name="Montanini B."/>
            <person name="Hainaut M."/>
            <person name="Levati E."/>
            <person name="Barry K.W."/>
            <person name="Belfiori B."/>
            <person name="Cichocki N."/>
            <person name="Clum A."/>
            <person name="Dockter R.B."/>
            <person name="Fauchery L."/>
            <person name="Guy J."/>
            <person name="Iotti M."/>
            <person name="Le Tacon F."/>
            <person name="Lindquist E.A."/>
            <person name="Lipzen A."/>
            <person name="Malagnac F."/>
            <person name="Mello A."/>
            <person name="Molinier V."/>
            <person name="Miyauchi S."/>
            <person name="Poulain J."/>
            <person name="Riccioni C."/>
            <person name="Rubini A."/>
            <person name="Sitrit Y."/>
            <person name="Splivallo R."/>
            <person name="Traeger S."/>
            <person name="Wang M."/>
            <person name="Zifcakova L."/>
            <person name="Wipf D."/>
            <person name="Zambonelli A."/>
            <person name="Paolocci F."/>
            <person name="Nowrousian M."/>
            <person name="Ottonello S."/>
            <person name="Baldrian P."/>
            <person name="Spatafora J.W."/>
            <person name="Henrissat B."/>
            <person name="Nagy L.G."/>
            <person name="Aury J.M."/>
            <person name="Wincker P."/>
            <person name="Grigoriev I.V."/>
            <person name="Bonfante P."/>
            <person name="Martin F.M."/>
        </authorList>
    </citation>
    <scope>NUCLEOTIDE SEQUENCE [LARGE SCALE GENOMIC DNA]</scope>
    <source>
        <strain evidence="2 3">ATCC MYA-4762</strain>
    </source>
</reference>
<sequence>MLLAAEFAFLSIVCVFPLPHRGFMRHCLLLLITQLDPVIAIPHDSFMFCPCSLLPLFVFVCVFRYWIGRVGDSAGSWGDWI</sequence>
<name>A0A3N4M1I2_9PEZI</name>
<dbReference type="EMBL" id="ML121528">
    <property type="protein sequence ID" value="RPB28920.1"/>
    <property type="molecule type" value="Genomic_DNA"/>
</dbReference>
<keyword evidence="1" id="KW-0472">Membrane</keyword>
<dbReference type="AlphaFoldDB" id="A0A3N4M1I2"/>
<protein>
    <submittedName>
        <fullName evidence="2">Uncharacterized protein</fullName>
    </submittedName>
</protein>
<keyword evidence="1" id="KW-1133">Transmembrane helix</keyword>
<keyword evidence="3" id="KW-1185">Reference proteome</keyword>
<evidence type="ECO:0000256" key="1">
    <source>
        <dbReference type="SAM" id="Phobius"/>
    </source>
</evidence>
<evidence type="ECO:0000313" key="2">
    <source>
        <dbReference type="EMBL" id="RPB28920.1"/>
    </source>
</evidence>
<gene>
    <name evidence="2" type="ORF">L211DRAFT_247882</name>
</gene>
<dbReference type="Proteomes" id="UP000267821">
    <property type="component" value="Unassembled WGS sequence"/>
</dbReference>
<organism evidence="2 3">
    <name type="scientific">Terfezia boudieri ATCC MYA-4762</name>
    <dbReference type="NCBI Taxonomy" id="1051890"/>
    <lineage>
        <taxon>Eukaryota</taxon>
        <taxon>Fungi</taxon>
        <taxon>Dikarya</taxon>
        <taxon>Ascomycota</taxon>
        <taxon>Pezizomycotina</taxon>
        <taxon>Pezizomycetes</taxon>
        <taxon>Pezizales</taxon>
        <taxon>Pezizaceae</taxon>
        <taxon>Terfezia</taxon>
    </lineage>
</organism>